<evidence type="ECO:0000259" key="3">
    <source>
        <dbReference type="PROSITE" id="PS50112"/>
    </source>
</evidence>
<dbReference type="PROSITE" id="PS50883">
    <property type="entry name" value="EAL"/>
    <property type="match status" value="1"/>
</dbReference>
<dbReference type="CDD" id="cd01949">
    <property type="entry name" value="GGDEF"/>
    <property type="match status" value="1"/>
</dbReference>
<feature type="transmembrane region" description="Helical" evidence="2">
    <location>
        <begin position="73"/>
        <end position="92"/>
    </location>
</feature>
<dbReference type="InterPro" id="IPR035965">
    <property type="entry name" value="PAS-like_dom_sf"/>
</dbReference>
<dbReference type="SMART" id="SM00267">
    <property type="entry name" value="GGDEF"/>
    <property type="match status" value="1"/>
</dbReference>
<gene>
    <name evidence="7" type="ORF">SAMN02745941_02290</name>
</gene>
<keyword evidence="1" id="KW-0175">Coiled coil</keyword>
<dbReference type="CDD" id="cd01948">
    <property type="entry name" value="EAL"/>
    <property type="match status" value="1"/>
</dbReference>
<organism evidence="7 8">
    <name type="scientific">Clostridium intestinale DSM 6191</name>
    <dbReference type="NCBI Taxonomy" id="1121320"/>
    <lineage>
        <taxon>Bacteria</taxon>
        <taxon>Bacillati</taxon>
        <taxon>Bacillota</taxon>
        <taxon>Clostridia</taxon>
        <taxon>Eubacteriales</taxon>
        <taxon>Clostridiaceae</taxon>
        <taxon>Clostridium</taxon>
    </lineage>
</organism>
<dbReference type="SMART" id="SM00086">
    <property type="entry name" value="PAC"/>
    <property type="match status" value="1"/>
</dbReference>
<evidence type="ECO:0000256" key="2">
    <source>
        <dbReference type="SAM" id="Phobius"/>
    </source>
</evidence>
<keyword evidence="2" id="KW-0472">Membrane</keyword>
<dbReference type="SUPFAM" id="SSF55073">
    <property type="entry name" value="Nucleotide cyclase"/>
    <property type="match status" value="1"/>
</dbReference>
<dbReference type="RefSeq" id="WP_073019574.1">
    <property type="nucleotide sequence ID" value="NZ_FQXU01000007.1"/>
</dbReference>
<dbReference type="InterPro" id="IPR052155">
    <property type="entry name" value="Biofilm_reg_signaling"/>
</dbReference>
<dbReference type="Gene3D" id="3.30.450.20">
    <property type="entry name" value="PAS domain"/>
    <property type="match status" value="1"/>
</dbReference>
<evidence type="ECO:0000313" key="7">
    <source>
        <dbReference type="EMBL" id="SHI16466.1"/>
    </source>
</evidence>
<dbReference type="Gene3D" id="3.20.20.450">
    <property type="entry name" value="EAL domain"/>
    <property type="match status" value="1"/>
</dbReference>
<dbReference type="NCBIfam" id="TIGR00229">
    <property type="entry name" value="sensory_box"/>
    <property type="match status" value="1"/>
</dbReference>
<dbReference type="InterPro" id="IPR013655">
    <property type="entry name" value="PAS_fold_3"/>
</dbReference>
<dbReference type="CDD" id="cd00130">
    <property type="entry name" value="PAS"/>
    <property type="match status" value="1"/>
</dbReference>
<dbReference type="Gene3D" id="3.30.70.270">
    <property type="match status" value="1"/>
</dbReference>
<dbReference type="Pfam" id="PF00563">
    <property type="entry name" value="EAL"/>
    <property type="match status" value="1"/>
</dbReference>
<dbReference type="InterPro" id="IPR001633">
    <property type="entry name" value="EAL_dom"/>
</dbReference>
<dbReference type="SUPFAM" id="SSF141868">
    <property type="entry name" value="EAL domain-like"/>
    <property type="match status" value="1"/>
</dbReference>
<evidence type="ECO:0000259" key="5">
    <source>
        <dbReference type="PROSITE" id="PS50883"/>
    </source>
</evidence>
<dbReference type="Proteomes" id="UP000184241">
    <property type="component" value="Unassembled WGS sequence"/>
</dbReference>
<dbReference type="InterPro" id="IPR000160">
    <property type="entry name" value="GGDEF_dom"/>
</dbReference>
<dbReference type="AlphaFoldDB" id="A0A1M5YWN1"/>
<feature type="domain" description="PAS" evidence="3">
    <location>
        <begin position="142"/>
        <end position="215"/>
    </location>
</feature>
<dbReference type="InterPro" id="IPR001610">
    <property type="entry name" value="PAC"/>
</dbReference>
<dbReference type="InterPro" id="IPR043128">
    <property type="entry name" value="Rev_trsase/Diguanyl_cyclase"/>
</dbReference>
<dbReference type="PANTHER" id="PTHR44757">
    <property type="entry name" value="DIGUANYLATE CYCLASE DGCP"/>
    <property type="match status" value="1"/>
</dbReference>
<sequence>MLKLFDRFVKYLRKNTEDKINKYLDKHMINPISESLKIALFYGIVSSLWILTSDEILIRISGSIERYKILQTYKGLIFIFITTLVIFHLVFIRMKVLGKVLNKIGTSYDELSTAHEELIALEEELREQFIKLQENKDALYKSEQRYGLAVEGADCGIWDWDLIENQVYFSALWKSYLGYEDHEIKNTYTEWVNLLHPEERDEVTLKITNYTLSKEGSYENTYRMRCKNGEYKWIFSKGKAIRNEEGKVIRIAGSHTDITEKKLLEDKISSMAYIDKLTELPNRLLFEEKVSELIEVKKLTDEGFALIYMDIDNFKHINDMLGHEFGDLLLKSIANILKDFIKYPNFVARSGGDEFAIIFDNIKDRKSVVNEVERLLKELRRSWSINSQDFYVSYSVGISVYPEHGINLSSLFKSADIAMYYVKKGMKDNYCFYSLEIENKNLNLIKKVNYLRQAIKKKEFYLLYQPIIDLNSGEVIGGEALIRWNHPIIGNIPPMEFIPLAEESGLINDIDKWVLETVLIHKKEWKEKLNSNIKISINMSGKKVTSDKVINEIRNLLNERNINPKEIQFEVTETSIMDDLEHSTYILRKIKELGIGIALDDFGTGYSSLTYLKKLPIDIVKLDREFIKNVINKESDLVIVEHIINLIHDLNLEIVAEGIEIEEQRLILRERKCNYGQGYLFSKPIAKEEFEKLIASKENN</sequence>
<dbReference type="SUPFAM" id="SSF55785">
    <property type="entry name" value="PYP-like sensor domain (PAS domain)"/>
    <property type="match status" value="1"/>
</dbReference>
<feature type="domain" description="PAC" evidence="4">
    <location>
        <begin position="218"/>
        <end position="270"/>
    </location>
</feature>
<dbReference type="PANTHER" id="PTHR44757:SF2">
    <property type="entry name" value="BIOFILM ARCHITECTURE MAINTENANCE PROTEIN MBAA"/>
    <property type="match status" value="1"/>
</dbReference>
<protein>
    <submittedName>
        <fullName evidence="7">PAS domain S-box-containing protein/diguanylate cyclase (GGDEF) domain-containing protein</fullName>
    </submittedName>
</protein>
<dbReference type="InterPro" id="IPR000014">
    <property type="entry name" value="PAS"/>
</dbReference>
<evidence type="ECO:0000259" key="6">
    <source>
        <dbReference type="PROSITE" id="PS50887"/>
    </source>
</evidence>
<feature type="domain" description="EAL" evidence="5">
    <location>
        <begin position="444"/>
        <end position="698"/>
    </location>
</feature>
<dbReference type="SMART" id="SM00091">
    <property type="entry name" value="PAS"/>
    <property type="match status" value="1"/>
</dbReference>
<accession>A0A1M5YWN1</accession>
<name>A0A1M5YWN1_9CLOT</name>
<dbReference type="NCBIfam" id="TIGR00254">
    <property type="entry name" value="GGDEF"/>
    <property type="match status" value="1"/>
</dbReference>
<keyword evidence="2" id="KW-0812">Transmembrane</keyword>
<dbReference type="PROSITE" id="PS50887">
    <property type="entry name" value="GGDEF"/>
    <property type="match status" value="1"/>
</dbReference>
<evidence type="ECO:0000313" key="8">
    <source>
        <dbReference type="Proteomes" id="UP000184241"/>
    </source>
</evidence>
<dbReference type="EMBL" id="FQXU01000007">
    <property type="protein sequence ID" value="SHI16466.1"/>
    <property type="molecule type" value="Genomic_DNA"/>
</dbReference>
<dbReference type="Pfam" id="PF00990">
    <property type="entry name" value="GGDEF"/>
    <property type="match status" value="1"/>
</dbReference>
<keyword evidence="2" id="KW-1133">Transmembrane helix</keyword>
<dbReference type="PROSITE" id="PS50112">
    <property type="entry name" value="PAS"/>
    <property type="match status" value="1"/>
</dbReference>
<dbReference type="InterPro" id="IPR035919">
    <property type="entry name" value="EAL_sf"/>
</dbReference>
<proteinExistence type="predicted"/>
<dbReference type="InterPro" id="IPR029787">
    <property type="entry name" value="Nucleotide_cyclase"/>
</dbReference>
<dbReference type="Pfam" id="PF08447">
    <property type="entry name" value="PAS_3"/>
    <property type="match status" value="1"/>
</dbReference>
<dbReference type="PROSITE" id="PS50113">
    <property type="entry name" value="PAC"/>
    <property type="match status" value="1"/>
</dbReference>
<feature type="coiled-coil region" evidence="1">
    <location>
        <begin position="108"/>
        <end position="142"/>
    </location>
</feature>
<dbReference type="SMART" id="SM00052">
    <property type="entry name" value="EAL"/>
    <property type="match status" value="1"/>
</dbReference>
<evidence type="ECO:0000256" key="1">
    <source>
        <dbReference type="SAM" id="Coils"/>
    </source>
</evidence>
<evidence type="ECO:0000259" key="4">
    <source>
        <dbReference type="PROSITE" id="PS50113"/>
    </source>
</evidence>
<dbReference type="InterPro" id="IPR000700">
    <property type="entry name" value="PAS-assoc_C"/>
</dbReference>
<feature type="domain" description="GGDEF" evidence="6">
    <location>
        <begin position="302"/>
        <end position="435"/>
    </location>
</feature>
<reference evidence="7 8" key="1">
    <citation type="submission" date="2016-11" db="EMBL/GenBank/DDBJ databases">
        <authorList>
            <person name="Jaros S."/>
            <person name="Januszkiewicz K."/>
            <person name="Wedrychowicz H."/>
        </authorList>
    </citation>
    <scope>NUCLEOTIDE SEQUENCE [LARGE SCALE GENOMIC DNA]</scope>
    <source>
        <strain evidence="7 8">DSM 6191</strain>
    </source>
</reference>